<organism evidence="1">
    <name type="scientific">hydrocarbon metagenome</name>
    <dbReference type="NCBI Taxonomy" id="938273"/>
    <lineage>
        <taxon>unclassified sequences</taxon>
        <taxon>metagenomes</taxon>
        <taxon>ecological metagenomes</taxon>
    </lineage>
</organism>
<evidence type="ECO:0000313" key="1">
    <source>
        <dbReference type="EMBL" id="KUG17104.1"/>
    </source>
</evidence>
<reference evidence="1" key="1">
    <citation type="journal article" date="2015" name="Proc. Natl. Acad. Sci. U.S.A.">
        <title>Networks of energetic and metabolic interactions define dynamics in microbial communities.</title>
        <authorList>
            <person name="Embree M."/>
            <person name="Liu J.K."/>
            <person name="Al-Bassam M.M."/>
            <person name="Zengler K."/>
        </authorList>
    </citation>
    <scope>NUCLEOTIDE SEQUENCE</scope>
</reference>
<dbReference type="EMBL" id="LNQE01001462">
    <property type="protein sequence ID" value="KUG17104.1"/>
    <property type="molecule type" value="Genomic_DNA"/>
</dbReference>
<dbReference type="AlphaFoldDB" id="A0A0W8F886"/>
<comment type="caution">
    <text evidence="1">The sequence shown here is derived from an EMBL/GenBank/DDBJ whole genome shotgun (WGS) entry which is preliminary data.</text>
</comment>
<sequence>MKQMKCPKCHYAWETRVSRPKACPRCKTRLDVRRTKKA</sequence>
<gene>
    <name evidence="1" type="ORF">ASZ90_013201</name>
</gene>
<name>A0A0W8F886_9ZZZZ</name>
<proteinExistence type="predicted"/>
<protein>
    <submittedName>
        <fullName evidence="1">Uncharacterized protein</fullName>
    </submittedName>
</protein>
<accession>A0A0W8F886</accession>